<keyword evidence="2" id="KW-1185">Reference proteome</keyword>
<gene>
    <name evidence="1" type="ORF">SAMN05216324_101474</name>
</gene>
<dbReference type="EMBL" id="FPKW01000001">
    <property type="protein sequence ID" value="SFZ90696.1"/>
    <property type="molecule type" value="Genomic_DNA"/>
</dbReference>
<evidence type="ECO:0000313" key="2">
    <source>
        <dbReference type="Proteomes" id="UP000182034"/>
    </source>
</evidence>
<proteinExistence type="predicted"/>
<name>A0A1K2IEI2_9FLAO</name>
<accession>A0A1K2IEI2</accession>
<dbReference type="AlphaFoldDB" id="A0A1K2IEI2"/>
<sequence>MLWRFLSPMQFMQKKLEEATEVQVKIDKDCANGNSVHWCIVDNSFLLYYIVKILTYGKLYKNYTMIILHWCV</sequence>
<reference evidence="2" key="1">
    <citation type="submission" date="2016-10" db="EMBL/GenBank/DDBJ databases">
        <authorList>
            <person name="Varghese N."/>
            <person name="Submissions S."/>
        </authorList>
    </citation>
    <scope>NUCLEOTIDE SEQUENCE [LARGE SCALE GENOMIC DNA]</scope>
    <source>
        <strain evidence="2">SUR2</strain>
    </source>
</reference>
<evidence type="ECO:0000313" key="1">
    <source>
        <dbReference type="EMBL" id="SFZ90696.1"/>
    </source>
</evidence>
<organism evidence="1 2">
    <name type="scientific">Chryseobacterium limigenitum</name>
    <dbReference type="NCBI Taxonomy" id="1612149"/>
    <lineage>
        <taxon>Bacteria</taxon>
        <taxon>Pseudomonadati</taxon>
        <taxon>Bacteroidota</taxon>
        <taxon>Flavobacteriia</taxon>
        <taxon>Flavobacteriales</taxon>
        <taxon>Weeksellaceae</taxon>
        <taxon>Chryseobacterium group</taxon>
        <taxon>Chryseobacterium</taxon>
    </lineage>
</organism>
<dbReference type="Proteomes" id="UP000182034">
    <property type="component" value="Unassembled WGS sequence"/>
</dbReference>
<protein>
    <submittedName>
        <fullName evidence="1">Uncharacterized protein</fullName>
    </submittedName>
</protein>